<feature type="transmembrane region" description="Helical" evidence="9">
    <location>
        <begin position="141"/>
        <end position="166"/>
    </location>
</feature>
<evidence type="ECO:0000256" key="2">
    <source>
        <dbReference type="ARBA" id="ARBA00022448"/>
    </source>
</evidence>
<feature type="transmembrane region" description="Helical" evidence="9">
    <location>
        <begin position="12"/>
        <end position="35"/>
    </location>
</feature>
<proteinExistence type="inferred from homology"/>
<evidence type="ECO:0000313" key="11">
    <source>
        <dbReference type="EMBL" id="CAB5053929.1"/>
    </source>
</evidence>
<keyword evidence="6 9" id="KW-1133">Transmembrane helix</keyword>
<dbReference type="AlphaFoldDB" id="A0A6J7TJ19"/>
<evidence type="ECO:0000256" key="7">
    <source>
        <dbReference type="ARBA" id="ARBA00023136"/>
    </source>
</evidence>
<accession>A0A6J7TJ19</accession>
<keyword evidence="3" id="KW-1003">Cell membrane</keyword>
<dbReference type="InterPro" id="IPR052157">
    <property type="entry name" value="BCAA_transport_permease"/>
</dbReference>
<keyword evidence="7 9" id="KW-0472">Membrane</keyword>
<dbReference type="InterPro" id="IPR001851">
    <property type="entry name" value="ABC_transp_permease"/>
</dbReference>
<evidence type="ECO:0000256" key="1">
    <source>
        <dbReference type="ARBA" id="ARBA00004651"/>
    </source>
</evidence>
<evidence type="ECO:0000256" key="9">
    <source>
        <dbReference type="SAM" id="Phobius"/>
    </source>
</evidence>
<dbReference type="CDD" id="cd06582">
    <property type="entry name" value="TM_PBP1_LivH_like"/>
    <property type="match status" value="1"/>
</dbReference>
<dbReference type="GO" id="GO:0006865">
    <property type="term" value="P:amino acid transport"/>
    <property type="evidence" value="ECO:0007669"/>
    <property type="project" value="UniProtKB-KW"/>
</dbReference>
<keyword evidence="4 9" id="KW-0812">Transmembrane</keyword>
<comment type="similarity">
    <text evidence="8">Belongs to the binding-protein-dependent transport system permease family. LivHM subfamily.</text>
</comment>
<protein>
    <submittedName>
        <fullName evidence="11">Unannotated protein</fullName>
    </submittedName>
</protein>
<feature type="transmembrane region" description="Helical" evidence="9">
    <location>
        <begin position="264"/>
        <end position="284"/>
    </location>
</feature>
<evidence type="ECO:0000256" key="3">
    <source>
        <dbReference type="ARBA" id="ARBA00022475"/>
    </source>
</evidence>
<name>A0A6J7TJ19_9ZZZZ</name>
<evidence type="ECO:0000256" key="6">
    <source>
        <dbReference type="ARBA" id="ARBA00022989"/>
    </source>
</evidence>
<dbReference type="PANTHER" id="PTHR11795">
    <property type="entry name" value="BRANCHED-CHAIN AMINO ACID TRANSPORT SYSTEM PERMEASE PROTEIN LIVH"/>
    <property type="match status" value="1"/>
</dbReference>
<dbReference type="GO" id="GO:0022857">
    <property type="term" value="F:transmembrane transporter activity"/>
    <property type="evidence" value="ECO:0007669"/>
    <property type="project" value="InterPro"/>
</dbReference>
<dbReference type="EMBL" id="CAFBQN010000009">
    <property type="protein sequence ID" value="CAB5053929.1"/>
    <property type="molecule type" value="Genomic_DNA"/>
</dbReference>
<gene>
    <name evidence="10" type="ORF">UFOPK2837_00079</name>
    <name evidence="11" type="ORF">UFOPK4319_00276</name>
</gene>
<feature type="transmembrane region" description="Helical" evidence="9">
    <location>
        <begin position="98"/>
        <end position="121"/>
    </location>
</feature>
<comment type="subcellular location">
    <subcellularLocation>
        <location evidence="1">Cell membrane</location>
        <topology evidence="1">Multi-pass membrane protein</topology>
    </subcellularLocation>
</comment>
<evidence type="ECO:0000256" key="5">
    <source>
        <dbReference type="ARBA" id="ARBA00022970"/>
    </source>
</evidence>
<dbReference type="EMBL" id="CAEZZF010000002">
    <property type="protein sequence ID" value="CAB4742352.1"/>
    <property type="molecule type" value="Genomic_DNA"/>
</dbReference>
<feature type="transmembrane region" description="Helical" evidence="9">
    <location>
        <begin position="42"/>
        <end position="64"/>
    </location>
</feature>
<keyword evidence="2" id="KW-0813">Transport</keyword>
<feature type="transmembrane region" description="Helical" evidence="9">
    <location>
        <begin position="233"/>
        <end position="257"/>
    </location>
</feature>
<dbReference type="PANTHER" id="PTHR11795:SF450">
    <property type="entry name" value="ABC TRANSPORTER PERMEASE PROTEIN"/>
    <property type="match status" value="1"/>
</dbReference>
<dbReference type="Pfam" id="PF02653">
    <property type="entry name" value="BPD_transp_2"/>
    <property type="match status" value="1"/>
</dbReference>
<reference evidence="11" key="1">
    <citation type="submission" date="2020-05" db="EMBL/GenBank/DDBJ databases">
        <authorList>
            <person name="Chiriac C."/>
            <person name="Salcher M."/>
            <person name="Ghai R."/>
            <person name="Kavagutti S V."/>
        </authorList>
    </citation>
    <scope>NUCLEOTIDE SEQUENCE</scope>
</reference>
<evidence type="ECO:0000313" key="10">
    <source>
        <dbReference type="EMBL" id="CAB4742352.1"/>
    </source>
</evidence>
<feature type="transmembrane region" description="Helical" evidence="9">
    <location>
        <begin position="196"/>
        <end position="221"/>
    </location>
</feature>
<keyword evidence="5" id="KW-0029">Amino-acid transport</keyword>
<organism evidence="11">
    <name type="scientific">freshwater metagenome</name>
    <dbReference type="NCBI Taxonomy" id="449393"/>
    <lineage>
        <taxon>unclassified sequences</taxon>
        <taxon>metagenomes</taxon>
        <taxon>ecological metagenomes</taxon>
    </lineage>
</organism>
<sequence length="298" mass="31816">MDITLRQVQDFLQVLTNGVAAGAVYALVAVSFILVYKAVGIVNFAAGEIVAVGGYVGVVLANILGLPLVLSLLICIVLMSFFGYGFQFVVYRPLKGKSFLIIAISTLATGIILANGIQLLFGPAPRRLEPLLSNPTVDIKGVFISVPNLIIIFISVLTLIGIKFLFAKTRLGFQMMSTAQDPEMARLLGINTDRMVSITFMLSFAIAGLVGFLIAPVLYLVPTMGLGIALKGFAAAIIGGFGEVNGAIVGGLAIGILEILFARYLSSSFQSLLIFLVVLGFLYFRPEGIFNREIGQKV</sequence>
<feature type="transmembrane region" description="Helical" evidence="9">
    <location>
        <begin position="70"/>
        <end position="91"/>
    </location>
</feature>
<evidence type="ECO:0000256" key="4">
    <source>
        <dbReference type="ARBA" id="ARBA00022692"/>
    </source>
</evidence>
<evidence type="ECO:0000256" key="8">
    <source>
        <dbReference type="ARBA" id="ARBA00037998"/>
    </source>
</evidence>
<dbReference type="GO" id="GO:0005886">
    <property type="term" value="C:plasma membrane"/>
    <property type="evidence" value="ECO:0007669"/>
    <property type="project" value="UniProtKB-SubCell"/>
</dbReference>